<accession>A0ACA8D5T4</accession>
<reference evidence="1" key="1">
    <citation type="submission" date="2017-08" db="EMBL/GenBank/DDBJ databases">
        <title>Real-time genomic and epidemiological investigation of a multi-institutional outbreak of KPC-producing Enterobacteriaceae reveals complex transmission dynamics and informs management responses.</title>
        <authorList>
            <person name="Kwong J.C."/>
            <person name="Lane C."/>
            <person name="Romanes F."/>
            <person name="Goncalves da Silva A."/>
            <person name="Easton M."/>
            <person name="Cronin K."/>
            <person name="Waters M.J."/>
            <person name="Tomita T."/>
            <person name="Stevens K."/>
            <person name="Schultz M.B."/>
            <person name="Baines S.L."/>
            <person name="Sherry N.L."/>
            <person name="Carter G."/>
            <person name="Mu A."/>
            <person name="Sait M."/>
            <person name="Ballard S.A."/>
            <person name="Seemann T."/>
            <person name="Stinear T.P."/>
            <person name="Howden B.P."/>
        </authorList>
    </citation>
    <scope>NUCLEOTIDE SEQUENCE</scope>
    <source>
        <strain evidence="1">AUSMDU00008141</strain>
    </source>
</reference>
<name>A0ACA8D5T4_9ENTR</name>
<organism evidence="1 2">
    <name type="scientific">Citrobacter farmeri</name>
    <dbReference type="NCBI Taxonomy" id="67824"/>
    <lineage>
        <taxon>Bacteria</taxon>
        <taxon>Pseudomonadati</taxon>
        <taxon>Pseudomonadota</taxon>
        <taxon>Gammaproteobacteria</taxon>
        <taxon>Enterobacterales</taxon>
        <taxon>Enterobacteriaceae</taxon>
        <taxon>Citrobacter</taxon>
    </lineage>
</organism>
<keyword evidence="2" id="KW-1185">Reference proteome</keyword>
<dbReference type="Proteomes" id="UP000215286">
    <property type="component" value="Chromosome"/>
</dbReference>
<proteinExistence type="predicted"/>
<evidence type="ECO:0000313" key="2">
    <source>
        <dbReference type="Proteomes" id="UP000215286"/>
    </source>
</evidence>
<protein>
    <submittedName>
        <fullName evidence="1">Uncharacterized protein</fullName>
    </submittedName>
</protein>
<dbReference type="EMBL" id="CP022695">
    <property type="protein sequence ID" value="AST79628.1"/>
    <property type="molecule type" value="Genomic_DNA"/>
</dbReference>
<sequence length="434" mass="45619">MSRLWRLTGCAVMAVMAGLTVMPASAATWSYNYTWATGDHAGQPAGSCAYTLPDIRPLQVPRTLVVDSAAPVGTVLYSWDFNSFLPGFRVQCTGSGIDNSTNSTNVNNGSISGNLIVADFLITGMTLSTGFSGTNPVYATTLPGIGIRFSVKADTDSAVDGAGTNYSYTTLYRVDGQASVSQAPRDVVYVWGGPIGPAAYLYTRIYATGPSSYRHSIQTIAQGISVKAELIKTADTVQYGSLGVGGTPSIYWNTTAVLHPSLPTDLLAGNAITVVSPSCRLRTTDYNISMGTWAADTVNYTGTPATGAAVPVGLDLECSGQVADVQFRFEDTGSAPSTFAEKNVTLYDGGGSKVNGLEIQMKYNGNRVNVDGVTQTSTGSHGQVRTDAESVPLYTSTSQAMFTANYIQNGPITVGGNNYTGPVSGKVNIWVTYN</sequence>
<gene>
    <name evidence="1" type="ORF">CI104_11390</name>
</gene>
<evidence type="ECO:0000313" key="1">
    <source>
        <dbReference type="EMBL" id="AST79628.1"/>
    </source>
</evidence>